<protein>
    <submittedName>
        <fullName evidence="10">Uncharacterized protein</fullName>
    </submittedName>
</protein>
<organism evidence="10 11">
    <name type="scientific">Vicia faba</name>
    <name type="common">Broad bean</name>
    <name type="synonym">Faba vulgaris</name>
    <dbReference type="NCBI Taxonomy" id="3906"/>
    <lineage>
        <taxon>Eukaryota</taxon>
        <taxon>Viridiplantae</taxon>
        <taxon>Streptophyta</taxon>
        <taxon>Embryophyta</taxon>
        <taxon>Tracheophyta</taxon>
        <taxon>Spermatophyta</taxon>
        <taxon>Magnoliopsida</taxon>
        <taxon>eudicotyledons</taxon>
        <taxon>Gunneridae</taxon>
        <taxon>Pentapetalae</taxon>
        <taxon>rosids</taxon>
        <taxon>fabids</taxon>
        <taxon>Fabales</taxon>
        <taxon>Fabaceae</taxon>
        <taxon>Papilionoideae</taxon>
        <taxon>50 kb inversion clade</taxon>
        <taxon>NPAAA clade</taxon>
        <taxon>Hologalegina</taxon>
        <taxon>IRL clade</taxon>
        <taxon>Fabeae</taxon>
        <taxon>Vicia</taxon>
    </lineage>
</organism>
<dbReference type="InterPro" id="IPR001965">
    <property type="entry name" value="Znf_PHD"/>
</dbReference>
<feature type="region of interest" description="Disordered" evidence="7">
    <location>
        <begin position="1564"/>
        <end position="1587"/>
    </location>
</feature>
<evidence type="ECO:0000313" key="10">
    <source>
        <dbReference type="EMBL" id="CAI8592923.1"/>
    </source>
</evidence>
<dbReference type="InterPro" id="IPR013083">
    <property type="entry name" value="Znf_RING/FYVE/PHD"/>
</dbReference>
<dbReference type="PANTHER" id="PTHR46508:SF10">
    <property type="entry name" value="DNA-BINDING AND ZINC-FINGER PROTEIN"/>
    <property type="match status" value="1"/>
</dbReference>
<keyword evidence="2" id="KW-0479">Metal-binding</keyword>
<proteinExistence type="predicted"/>
<dbReference type="InterPro" id="IPR028942">
    <property type="entry name" value="WHIM1_dom"/>
</dbReference>
<feature type="region of interest" description="Disordered" evidence="7">
    <location>
        <begin position="124"/>
        <end position="144"/>
    </location>
</feature>
<dbReference type="InterPro" id="IPR047365">
    <property type="entry name" value="Tudor_AtPTM-like"/>
</dbReference>
<dbReference type="Proteomes" id="UP001157006">
    <property type="component" value="Chromosome 1S"/>
</dbReference>
<dbReference type="PANTHER" id="PTHR46508">
    <property type="entry name" value="PHD FINGER FAMILY PROTEIN"/>
    <property type="match status" value="1"/>
</dbReference>
<feature type="compositionally biased region" description="Basic residues" evidence="7">
    <location>
        <begin position="16"/>
        <end position="25"/>
    </location>
</feature>
<keyword evidence="4" id="KW-0862">Zinc</keyword>
<comment type="subcellular location">
    <subcellularLocation>
        <location evidence="1">Nucleus</location>
    </subcellularLocation>
</comment>
<dbReference type="PROSITE" id="PS50016">
    <property type="entry name" value="ZF_PHD_2"/>
    <property type="match status" value="2"/>
</dbReference>
<keyword evidence="5" id="KW-0539">Nucleus</keyword>
<dbReference type="SMART" id="SM00249">
    <property type="entry name" value="PHD"/>
    <property type="match status" value="4"/>
</dbReference>
<name>A0AAV0Z6A6_VICFA</name>
<keyword evidence="11" id="KW-1185">Reference proteome</keyword>
<feature type="region of interest" description="Disordered" evidence="7">
    <location>
        <begin position="1"/>
        <end position="31"/>
    </location>
</feature>
<dbReference type="Pfam" id="PF15612">
    <property type="entry name" value="WHIM1"/>
    <property type="match status" value="1"/>
</dbReference>
<feature type="domain" description="PHD-type" evidence="8">
    <location>
        <begin position="1689"/>
        <end position="1739"/>
    </location>
</feature>
<dbReference type="SMART" id="SM00571">
    <property type="entry name" value="DDT"/>
    <property type="match status" value="1"/>
</dbReference>
<dbReference type="SUPFAM" id="SSF57903">
    <property type="entry name" value="FYVE/PHD zinc finger"/>
    <property type="match status" value="3"/>
</dbReference>
<evidence type="ECO:0000256" key="2">
    <source>
        <dbReference type="ARBA" id="ARBA00022723"/>
    </source>
</evidence>
<evidence type="ECO:0000256" key="7">
    <source>
        <dbReference type="SAM" id="MobiDB-lite"/>
    </source>
</evidence>
<dbReference type="CDD" id="cd15532">
    <property type="entry name" value="PHD2_CHD_II"/>
    <property type="match status" value="1"/>
</dbReference>
<dbReference type="Pfam" id="PF02791">
    <property type="entry name" value="DDT"/>
    <property type="match status" value="1"/>
</dbReference>
<dbReference type="InterPro" id="IPR019786">
    <property type="entry name" value="Zinc_finger_PHD-type_CS"/>
</dbReference>
<evidence type="ECO:0000259" key="9">
    <source>
        <dbReference type="PROSITE" id="PS50827"/>
    </source>
</evidence>
<dbReference type="Gene3D" id="3.30.40.10">
    <property type="entry name" value="Zinc/RING finger domain, C3HC4 (zinc finger)"/>
    <property type="match status" value="2"/>
</dbReference>
<evidence type="ECO:0000313" key="11">
    <source>
        <dbReference type="Proteomes" id="UP001157006"/>
    </source>
</evidence>
<dbReference type="InterPro" id="IPR056618">
    <property type="entry name" value="Chromo_PTM"/>
</dbReference>
<feature type="region of interest" description="Disordered" evidence="7">
    <location>
        <begin position="1459"/>
        <end position="1485"/>
    </location>
</feature>
<feature type="compositionally biased region" description="Basic and acidic residues" evidence="7">
    <location>
        <begin position="124"/>
        <end position="139"/>
    </location>
</feature>
<evidence type="ECO:0000256" key="5">
    <source>
        <dbReference type="ARBA" id="ARBA00023242"/>
    </source>
</evidence>
<evidence type="ECO:0000259" key="8">
    <source>
        <dbReference type="PROSITE" id="PS50016"/>
    </source>
</evidence>
<feature type="domain" description="PHD-type" evidence="8">
    <location>
        <begin position="393"/>
        <end position="440"/>
    </location>
</feature>
<accession>A0AAV0Z6A6</accession>
<dbReference type="Pfam" id="PF24294">
    <property type="entry name" value="Chromo_PTM"/>
    <property type="match status" value="1"/>
</dbReference>
<feature type="region of interest" description="Disordered" evidence="7">
    <location>
        <begin position="600"/>
        <end position="619"/>
    </location>
</feature>
<keyword evidence="3 6" id="KW-0863">Zinc-finger</keyword>
<dbReference type="InterPro" id="IPR011011">
    <property type="entry name" value="Znf_FYVE_PHD"/>
</dbReference>
<evidence type="ECO:0000256" key="1">
    <source>
        <dbReference type="ARBA" id="ARBA00004123"/>
    </source>
</evidence>
<dbReference type="CDD" id="cd15489">
    <property type="entry name" value="PHD_SF"/>
    <property type="match status" value="2"/>
</dbReference>
<feature type="region of interest" description="Disordered" evidence="7">
    <location>
        <begin position="1373"/>
        <end position="1392"/>
    </location>
</feature>
<evidence type="ECO:0000256" key="6">
    <source>
        <dbReference type="PROSITE-ProRule" id="PRU00146"/>
    </source>
</evidence>
<evidence type="ECO:0000256" key="3">
    <source>
        <dbReference type="ARBA" id="ARBA00022771"/>
    </source>
</evidence>
<dbReference type="GO" id="GO:0005634">
    <property type="term" value="C:nucleus"/>
    <property type="evidence" value="ECO:0007669"/>
    <property type="project" value="UniProtKB-SubCell"/>
</dbReference>
<dbReference type="InterPro" id="IPR018501">
    <property type="entry name" value="DDT_dom"/>
</dbReference>
<dbReference type="PROSITE" id="PS01359">
    <property type="entry name" value="ZF_PHD_1"/>
    <property type="match status" value="2"/>
</dbReference>
<dbReference type="EMBL" id="OX451735">
    <property type="protein sequence ID" value="CAI8592923.1"/>
    <property type="molecule type" value="Genomic_DNA"/>
</dbReference>
<dbReference type="InterPro" id="IPR019787">
    <property type="entry name" value="Znf_PHD-finger"/>
</dbReference>
<dbReference type="GO" id="GO:0008270">
    <property type="term" value="F:zinc ion binding"/>
    <property type="evidence" value="ECO:0007669"/>
    <property type="project" value="UniProtKB-KW"/>
</dbReference>
<dbReference type="Pfam" id="PF00628">
    <property type="entry name" value="PHD"/>
    <property type="match status" value="1"/>
</dbReference>
<reference evidence="10 11" key="1">
    <citation type="submission" date="2023-01" db="EMBL/GenBank/DDBJ databases">
        <authorList>
            <person name="Kreplak J."/>
        </authorList>
    </citation>
    <scope>NUCLEOTIDE SEQUENCE [LARGE SCALE GENOMIC DNA]</scope>
</reference>
<evidence type="ECO:0000256" key="4">
    <source>
        <dbReference type="ARBA" id="ARBA00022833"/>
    </source>
</evidence>
<feature type="domain" description="DDT" evidence="9">
    <location>
        <begin position="181"/>
        <end position="241"/>
    </location>
</feature>
<dbReference type="PROSITE" id="PS50827">
    <property type="entry name" value="DDT"/>
    <property type="match status" value="1"/>
</dbReference>
<gene>
    <name evidence="10" type="ORF">VFH_I065280</name>
</gene>
<dbReference type="Pfam" id="PF21743">
    <property type="entry name" value="PTM_DIR17_Tudor"/>
    <property type="match status" value="1"/>
</dbReference>
<sequence>MKLPRKTKATEPPPVPKRRGRPPKQRRTENGTVTDVLKKPKPIVLIGRYVLKQFSKRVRIGKVVSYEVGLYRVEFEKGVSEDMDSGIIRKILLKGCDFDGDLIRRKKKLDEMLLRKIDEAKETKSSELRAENEKERDETGEVTDDSMDLGLKAEKRIELPTLVLPPKLQLPPSSGTIGVPENYVSHLFSVYAFLRSFSYRLFLSPFTLDELVGALNCRVANTLLDAVHVSLMRALKRKLENLSAEGSKIASKCLRYTDWSLLDALTWPVFLVQYLTVNGYTKGSKWKGFYNEILCGEYYSLPASRKLMILQILCEEVLESEELKAEMNMREESEVGKNYDAEDIPHAENEPKRVHQQHAKTADCQDEESLKSVSKLDAVNLPGNSEDEVDDNGDECRLCGMEGTLLCCDGCPAVYHSRCIGVMKMYIPEGEWYCPECKINMTEPTIARGTSLKGAEIFGMDLYGQLFMGTCDHLLVLNDSSSEFCLKYYNQNDIPEVIRVLYASMQHRHIYSSICTAILQYWNISENFILPCVPNGVHINSECSKIDENTSVTLLPHVVENDHNGFSLGKAEDGLTSVNGICNDNMVLSLDALLVTSSPTRETSDNTITKESPSTDMKLQKETVTSSGVLTVNHQSDTNCPNPDNRSTAAILPKCSSVSNQFINYGHAKDMGLPMNLSLQTKGDQTGFGKGKGNITNDFVYMGCSYKPQSYINYYMHGDFAASAAANLAILSSEDSRSEGHMIDLRRATSENTNLIAKAFSLTVSRFVWPSSDKKLVEVPRERCGWCLSCKAPASSKKGCMLNHAAICATKSAVRTFSGLAPVRSGEGIGPTIATYVIYMEESLHGLIDGPFLSGNYRRQWREQMERATSFNNIMPLLLKLEENIRSIAFCGEWLKLTDEWLVESLTIRSATSILGTTQTRASCDLGRKQPIKYVVDPHRENFGWRNSKYTKSVFQKAALPKFLVRKAARQGGSKKILSIIYPDSAVSEIPKRSRQLVWRAAVQMSRNASQLALQVRHLDFHIRWIDLIQPEYNLQDGKVQDTEVSAFRNANICDKKREQGKTLYDIDFGSQKHVPSRVLKNAKIDQGPKRDKYWFPETRTPLYLIKEYEVRNEKEPSYKDNFNIAPQWHKRRLNAIFTDIFSYLTHKRDNLDPPSCSVCKQGVFFRNALKCSACQGYCHEGCSIIPTFPTYTDAELLTTCKQCYHTRLLTLKETNNKSPTSPLLSKGHEHSPLTILKGLKPKCDNQILLSTREKDRRSDMEKVASYSSLESKSSRRKSSWGIIWKKNSSEDSGLDFRLKKIILKRRTSLPQLEPVCHLCQNSYRPDLMYIGCETCTRWYHAEALELEESQIFSVLGFKCSRCRKIKSPACPYSQASQKKDSGADSGSGTLADAIASEPDTAIFAEEVSKRRTLADARANEPDTPIFPAEEVYDARASEPDTPIFPAEEASKRITLADARASEPDTPIFPAEEVSDARASEPDTPIFPAEEASKRRRTLASKRRALADARASEPGTPIFPAEEVSKEENNRLSFSLSNVELIAEPNFEADAGIESNLVSGPGLQKMPTRSHFKPEGDSNDSFGGEIPHPEISTQDETDNLLAEVFPPFVQHDSLSVHYNLLNYSEIVANEYSEFETEFELMDLDSEEAYAPGDLSGITKDSCTLDVPEELASTSLNNNQGPTISSNQNVHSCTECSQTDPAPDLNCKDCPRWFHKKCSRWIESPSMLEEEWKCGDCRDWS</sequence>
<dbReference type="GO" id="GO:0000785">
    <property type="term" value="C:chromatin"/>
    <property type="evidence" value="ECO:0007669"/>
    <property type="project" value="UniProtKB-ARBA"/>
</dbReference>